<organism evidence="2 3">
    <name type="scientific">Amanita thiersii Skay4041</name>
    <dbReference type="NCBI Taxonomy" id="703135"/>
    <lineage>
        <taxon>Eukaryota</taxon>
        <taxon>Fungi</taxon>
        <taxon>Dikarya</taxon>
        <taxon>Basidiomycota</taxon>
        <taxon>Agaricomycotina</taxon>
        <taxon>Agaricomycetes</taxon>
        <taxon>Agaricomycetidae</taxon>
        <taxon>Agaricales</taxon>
        <taxon>Pluteineae</taxon>
        <taxon>Amanitaceae</taxon>
        <taxon>Amanita</taxon>
    </lineage>
</organism>
<feature type="transmembrane region" description="Helical" evidence="1">
    <location>
        <begin position="95"/>
        <end position="113"/>
    </location>
</feature>
<evidence type="ECO:0000313" key="3">
    <source>
        <dbReference type="Proteomes" id="UP000242287"/>
    </source>
</evidence>
<sequence length="150" mass="16600">MSTSTPSLWSTHTFRQLKLVIPGVLATYYLGTLHHFWVVYQGHQGSWPQLSALILLANGCITIGLFIYVMLVPLIKGVEPDYRSWRQSGVLSRVIPVLTTSIVSGWLLLVFTLGQWTRLGFGRGLLGACGVYATMFGLLGLLPAPKLRRV</sequence>
<name>A0A2A9NR10_9AGAR</name>
<evidence type="ECO:0000256" key="1">
    <source>
        <dbReference type="SAM" id="Phobius"/>
    </source>
</evidence>
<feature type="transmembrane region" description="Helical" evidence="1">
    <location>
        <begin position="125"/>
        <end position="144"/>
    </location>
</feature>
<proteinExistence type="predicted"/>
<gene>
    <name evidence="2" type="ORF">AMATHDRAFT_138797</name>
</gene>
<keyword evidence="3" id="KW-1185">Reference proteome</keyword>
<reference evidence="2 3" key="1">
    <citation type="submission" date="2014-02" db="EMBL/GenBank/DDBJ databases">
        <title>Transposable element dynamics among asymbiotic and ectomycorrhizal Amanita fungi.</title>
        <authorList>
            <consortium name="DOE Joint Genome Institute"/>
            <person name="Hess J."/>
            <person name="Skrede I."/>
            <person name="Wolfe B."/>
            <person name="LaButti K."/>
            <person name="Ohm R.A."/>
            <person name="Grigoriev I.V."/>
            <person name="Pringle A."/>
        </authorList>
    </citation>
    <scope>NUCLEOTIDE SEQUENCE [LARGE SCALE GENOMIC DNA]</scope>
    <source>
        <strain evidence="2 3">SKay4041</strain>
    </source>
</reference>
<keyword evidence="1" id="KW-1133">Transmembrane helix</keyword>
<dbReference type="AlphaFoldDB" id="A0A2A9NR10"/>
<keyword evidence="1" id="KW-0812">Transmembrane</keyword>
<dbReference type="Proteomes" id="UP000242287">
    <property type="component" value="Unassembled WGS sequence"/>
</dbReference>
<feature type="transmembrane region" description="Helical" evidence="1">
    <location>
        <begin position="52"/>
        <end position="75"/>
    </location>
</feature>
<dbReference type="EMBL" id="KZ301976">
    <property type="protein sequence ID" value="PFH52979.1"/>
    <property type="molecule type" value="Genomic_DNA"/>
</dbReference>
<keyword evidence="1" id="KW-0472">Membrane</keyword>
<dbReference type="OrthoDB" id="3187264at2759"/>
<protein>
    <submittedName>
        <fullName evidence="2">Uncharacterized protein</fullName>
    </submittedName>
</protein>
<evidence type="ECO:0000313" key="2">
    <source>
        <dbReference type="EMBL" id="PFH52979.1"/>
    </source>
</evidence>
<feature type="transmembrane region" description="Helical" evidence="1">
    <location>
        <begin position="20"/>
        <end position="40"/>
    </location>
</feature>
<accession>A0A2A9NR10</accession>